<dbReference type="Proteomes" id="UP000054858">
    <property type="component" value="Unassembled WGS sequence"/>
</dbReference>
<reference evidence="2 3" key="1">
    <citation type="submission" date="2015-11" db="EMBL/GenBank/DDBJ databases">
        <title>Genomic analysis of 38 Legionella species identifies large and diverse effector repertoires.</title>
        <authorList>
            <person name="Burstein D."/>
            <person name="Amaro F."/>
            <person name="Zusman T."/>
            <person name="Lifshitz Z."/>
            <person name="Cohen O."/>
            <person name="Gilbert J.A."/>
            <person name="Pupko T."/>
            <person name="Shuman H.A."/>
            <person name="Segal G."/>
        </authorList>
    </citation>
    <scope>NUCLEOTIDE SEQUENCE [LARGE SCALE GENOMIC DNA]</scope>
    <source>
        <strain evidence="2 3">Oak Ridge-10</strain>
    </source>
</reference>
<feature type="transmembrane region" description="Helical" evidence="1">
    <location>
        <begin position="102"/>
        <end position="123"/>
    </location>
</feature>
<proteinExistence type="predicted"/>
<keyword evidence="1" id="KW-0472">Membrane</keyword>
<accession>A0A0W0X599</accession>
<keyword evidence="1" id="KW-1133">Transmembrane helix</keyword>
<evidence type="ECO:0000313" key="3">
    <source>
        <dbReference type="Proteomes" id="UP000054858"/>
    </source>
</evidence>
<evidence type="ECO:0000256" key="1">
    <source>
        <dbReference type="SAM" id="Phobius"/>
    </source>
</evidence>
<name>A0A0W0X599_9GAMM</name>
<dbReference type="EMBL" id="LNYP01000013">
    <property type="protein sequence ID" value="KTD39759.1"/>
    <property type="molecule type" value="Genomic_DNA"/>
</dbReference>
<organism evidence="2 3">
    <name type="scientific">Legionella oakridgensis</name>
    <dbReference type="NCBI Taxonomy" id="29423"/>
    <lineage>
        <taxon>Bacteria</taxon>
        <taxon>Pseudomonadati</taxon>
        <taxon>Pseudomonadota</taxon>
        <taxon>Gammaproteobacteria</taxon>
        <taxon>Legionellales</taxon>
        <taxon>Legionellaceae</taxon>
        <taxon>Legionella</taxon>
    </lineage>
</organism>
<feature type="transmembrane region" description="Helical" evidence="1">
    <location>
        <begin position="164"/>
        <end position="182"/>
    </location>
</feature>
<protein>
    <submittedName>
        <fullName evidence="2">Uncharacterized protein</fullName>
    </submittedName>
</protein>
<sequence length="188" mass="21481">MESASNLINTPMFLIYCMKNKKFSLIALFLILSAFRIAMIFTAPPEAASLPDPNQLGYTGLLKNSIIQLLFCISFIIMLGGFSYVLSILPKEKHTTSSNIEQLIFVLIAGLTCIAASILWINWTYIHLEFRNLISMLMYESYNPLSAPHMSYYQWKYSINPAKLTVSLLIVPVLLPLLYYQLKIRKQK</sequence>
<evidence type="ECO:0000313" key="2">
    <source>
        <dbReference type="EMBL" id="KTD39759.1"/>
    </source>
</evidence>
<feature type="transmembrane region" description="Helical" evidence="1">
    <location>
        <begin position="66"/>
        <end position="90"/>
    </location>
</feature>
<dbReference type="AlphaFoldDB" id="A0A0W0X599"/>
<comment type="caution">
    <text evidence="2">The sequence shown here is derived from an EMBL/GenBank/DDBJ whole genome shotgun (WGS) entry which is preliminary data.</text>
</comment>
<gene>
    <name evidence="2" type="ORF">Loak_0866</name>
</gene>
<keyword evidence="1" id="KW-0812">Transmembrane</keyword>
<dbReference type="PATRIC" id="fig|29423.5.peg.904"/>
<dbReference type="RefSeq" id="WP_147370109.1">
    <property type="nucleotide sequence ID" value="NZ_LCUA01000036.1"/>
</dbReference>